<dbReference type="GO" id="GO:0003677">
    <property type="term" value="F:DNA binding"/>
    <property type="evidence" value="ECO:0007669"/>
    <property type="project" value="UniProtKB-KW"/>
</dbReference>
<dbReference type="SMART" id="SM00487">
    <property type="entry name" value="DEXDc"/>
    <property type="match status" value="1"/>
</dbReference>
<name>B0VN94_ACIBS</name>
<dbReference type="KEGG" id="abm:ABSDF3412"/>
<proteinExistence type="predicted"/>
<feature type="domain" description="Helicase ATP-binding" evidence="2">
    <location>
        <begin position="328"/>
        <end position="535"/>
    </location>
</feature>
<feature type="region of interest" description="Disordered" evidence="1">
    <location>
        <begin position="976"/>
        <end position="996"/>
    </location>
</feature>
<evidence type="ECO:0000313" key="4">
    <source>
        <dbReference type="Proteomes" id="UP000001741"/>
    </source>
</evidence>
<gene>
    <name evidence="3" type="ordered locus">ABSDF3412</name>
</gene>
<keyword evidence="3" id="KW-0378">Hydrolase</keyword>
<dbReference type="PROSITE" id="PS51192">
    <property type="entry name" value="HELICASE_ATP_BIND_1"/>
    <property type="match status" value="1"/>
</dbReference>
<evidence type="ECO:0000313" key="3">
    <source>
        <dbReference type="EMBL" id="CAP02680.1"/>
    </source>
</evidence>
<dbReference type="InterPro" id="IPR040980">
    <property type="entry name" value="SWI2_SNF2"/>
</dbReference>
<dbReference type="BioCyc" id="ABAU509170:GCL9-2823-MONOMER"/>
<dbReference type="SUPFAM" id="SSF52540">
    <property type="entry name" value="P-loop containing nucleoside triphosphate hydrolases"/>
    <property type="match status" value="1"/>
</dbReference>
<dbReference type="Pfam" id="PF18766">
    <property type="entry name" value="SWI2_SNF2"/>
    <property type="match status" value="1"/>
</dbReference>
<dbReference type="Pfam" id="PF22679">
    <property type="entry name" value="T1R_D3-like"/>
    <property type="match status" value="1"/>
</dbReference>
<dbReference type="HOGENOM" id="CLU_010804_0_0_6"/>
<evidence type="ECO:0000259" key="2">
    <source>
        <dbReference type="PROSITE" id="PS51192"/>
    </source>
</evidence>
<dbReference type="PANTHER" id="PTHR42927:SF1">
    <property type="entry name" value="HELICASE SUPERFAMILY 1 AND 2 DOMAIN-CONTAINING PROTEIN"/>
    <property type="match status" value="1"/>
</dbReference>
<dbReference type="Gene3D" id="3.40.50.300">
    <property type="entry name" value="P-loop containing nucleotide triphosphate hydrolases"/>
    <property type="match status" value="2"/>
</dbReference>
<organism evidence="3 4">
    <name type="scientific">Acinetobacter baumannii (strain SDF)</name>
    <dbReference type="NCBI Taxonomy" id="509170"/>
    <lineage>
        <taxon>Bacteria</taxon>
        <taxon>Pseudomonadati</taxon>
        <taxon>Pseudomonadota</taxon>
        <taxon>Gammaproteobacteria</taxon>
        <taxon>Moraxellales</taxon>
        <taxon>Moraxellaceae</taxon>
        <taxon>Acinetobacter</taxon>
        <taxon>Acinetobacter calcoaceticus/baumannii complex</taxon>
    </lineage>
</organism>
<dbReference type="Gene3D" id="3.90.1570.50">
    <property type="match status" value="1"/>
</dbReference>
<dbReference type="EMBL" id="CU468230">
    <property type="protein sequence ID" value="CAP02680.1"/>
    <property type="molecule type" value="Genomic_DNA"/>
</dbReference>
<dbReference type="GO" id="GO:0009035">
    <property type="term" value="F:type I site-specific deoxyribonuclease activity"/>
    <property type="evidence" value="ECO:0007669"/>
    <property type="project" value="UniProtKB-EC"/>
</dbReference>
<dbReference type="Proteomes" id="UP000001741">
    <property type="component" value="Chromosome"/>
</dbReference>
<dbReference type="GO" id="GO:0005524">
    <property type="term" value="F:ATP binding"/>
    <property type="evidence" value="ECO:0007669"/>
    <property type="project" value="UniProtKB-KW"/>
</dbReference>
<dbReference type="InterPro" id="IPR027417">
    <property type="entry name" value="P-loop_NTPase"/>
</dbReference>
<dbReference type="AlphaFoldDB" id="B0VN94"/>
<dbReference type="PANTHER" id="PTHR42927">
    <property type="entry name" value="HELICASE SUPERFAMILY 1 AND 2 DOMAIN-CONTAINING PROTEIN"/>
    <property type="match status" value="1"/>
</dbReference>
<dbReference type="EC" id="3.1.21.3" evidence="3"/>
<protein>
    <submittedName>
        <fullName evidence="3">Type I restriction-modification system (HsdR)</fullName>
        <ecNumber evidence="3">3.1.21.3</ecNumber>
    </submittedName>
</protein>
<dbReference type="InterPro" id="IPR055180">
    <property type="entry name" value="HsdR_RecA-like_helicase_dom_2"/>
</dbReference>
<accession>B0VN94</accession>
<dbReference type="REBASE" id="17221">
    <property type="entry name" value="AbaSORF3415P"/>
</dbReference>
<dbReference type="InterPro" id="IPR014001">
    <property type="entry name" value="Helicase_ATP-bd"/>
</dbReference>
<evidence type="ECO:0000256" key="1">
    <source>
        <dbReference type="SAM" id="MobiDB-lite"/>
    </source>
</evidence>
<sequence length="1115" mass="125543">MASRPVLATGITTELKIRGKSMNILTDKAHYESHLEAYIVQKLQAQGWVVGQSKNYHTEYALYPEDLITWIQATQPEKWEKLQALNGSNTEKRIIDRLDDELNKKGTIHIFRNGFSMAGAGTIDLSESAPEDGRNQAVIDRYNANILRVVPQLKYHPSKDAGILDLVFFINGLPMATVEIKTEFNQSLEDAIEQYKNDRKPIDPKTRRKEPLLTPKRGAIVHFALSESEIAMTTALDGESTYFLPFNKGNQGHAGNPPADVAKGEDYPVAYFWDYVCQRDNWLKIFHNFVYVEKKNKVDLYGNWTVQERLIFPRYHQFDAVNKIIADVQEKGVGLNYLCEHSAGSGKTSTISWVCHSLVRLRHNDGTPFYNSVIVVTDRTVLDNQLQEAIQQLDHQKGLIAAINRDDKEHAGKSKSKQLEDALLSNKQIIIVTIQTFPHVMEAILTNTSLSDRNYGIVIDEAHTSQTGSTASKLQATLALQSGEAMANLTVEELLEQIQKARVQSKNISHFAFTATPKHSTKMLFGRTKNGEPASDDNLPEPFHLYPQRQAIEEGFILDVLQGYVPYKTAFKLGGEAVDDDKRVNSKAAKKALARWMALHATNVTQKVQFIIQHFHHNVANLLNGQAKAMIVTSSRPAAARYKIALEKYIDDNPEYSAYRVLVAFSGKLTGKQISHEADGDSENGVLFQVGEDAEFTEANMNADAPNSDLRIAFDRPEYRLMVVANKFQTGFDQPKLCAMYIDKVIANEVEVVQTLSRLNRTTTGKDQTFVIDFVNDPEWILKCFKKYDNGAKMVDVQDPNVVYTIKDNIEELDLITEDDLEEFKAARFKTIRDISNHDFKETTHPDLFKATDRVARLFNQKLKMLKQAIELQETAFDQAKADGNDEGAEKAEFERKQLDVELQTLMRFKGNLDKFSRIYSYVAQLIDFGDPELENFSAFTKLLSKRLNGMSAKEIDISGLVLTGFGIFKKKLKTDDTDHPEADEPQPLAPIQGTANGDLQPTKMTYLKEVIELIAQTFGDISTREEQVVYINHLVTILRNNDVVMAQIENNPESTALQGNLPSATKGAIIQALTSHQDLSALLLKTDAQAMQNVIKVLYKLLKDGETIDVHRLT</sequence>
<reference evidence="3 4" key="1">
    <citation type="journal article" date="2008" name="PLoS ONE">
        <title>Comparative analysis of Acinetobacters: three genomes for three lifestyles.</title>
        <authorList>
            <person name="Vallenet D."/>
            <person name="Nordmann P."/>
            <person name="Barbe V."/>
            <person name="Poirel L."/>
            <person name="Mangenot S."/>
            <person name="Bataille E."/>
            <person name="Dossat C."/>
            <person name="Gas S."/>
            <person name="Kreimeyer A."/>
            <person name="Lenoble P."/>
            <person name="Oztas S."/>
            <person name="Poulain J."/>
            <person name="Segurens B."/>
            <person name="Robert C."/>
            <person name="Abergel C."/>
            <person name="Claverie J.M."/>
            <person name="Raoult D."/>
            <person name="Medigue C."/>
            <person name="Weissenbach J."/>
            <person name="Cruveiller S."/>
        </authorList>
    </citation>
    <scope>NUCLEOTIDE SEQUENCE [LARGE SCALE GENOMIC DNA]</scope>
    <source>
        <strain evidence="3 4">SDF</strain>
    </source>
</reference>
<dbReference type="InterPro" id="IPR007409">
    <property type="entry name" value="Restrct_endonuc_type1_HsdR_N"/>
</dbReference>
<dbReference type="GO" id="GO:0009307">
    <property type="term" value="P:DNA restriction-modification system"/>
    <property type="evidence" value="ECO:0007669"/>
    <property type="project" value="UniProtKB-KW"/>
</dbReference>
<dbReference type="Pfam" id="PF04313">
    <property type="entry name" value="HSDR_N"/>
    <property type="match status" value="1"/>
</dbReference>